<feature type="transmembrane region" description="Helical" evidence="1">
    <location>
        <begin position="127"/>
        <end position="148"/>
    </location>
</feature>
<feature type="transmembrane region" description="Helical" evidence="1">
    <location>
        <begin position="33"/>
        <end position="54"/>
    </location>
</feature>
<name>A0A9Q9P693_9MICO</name>
<evidence type="ECO:0000313" key="3">
    <source>
        <dbReference type="Proteomes" id="UP001062223"/>
    </source>
</evidence>
<dbReference type="EMBL" id="CP106879">
    <property type="protein sequence ID" value="UYC79527.1"/>
    <property type="molecule type" value="Genomic_DNA"/>
</dbReference>
<feature type="transmembrane region" description="Helical" evidence="1">
    <location>
        <begin position="263"/>
        <end position="281"/>
    </location>
</feature>
<accession>A0A9Q9P693</accession>
<organism evidence="2 3">
    <name type="scientific">Curtobacterium poinsettiae</name>
    <dbReference type="NCBI Taxonomy" id="159612"/>
    <lineage>
        <taxon>Bacteria</taxon>
        <taxon>Bacillati</taxon>
        <taxon>Actinomycetota</taxon>
        <taxon>Actinomycetes</taxon>
        <taxon>Micrococcales</taxon>
        <taxon>Microbacteriaceae</taxon>
        <taxon>Curtobacterium</taxon>
    </lineage>
</organism>
<feature type="transmembrane region" description="Helical" evidence="1">
    <location>
        <begin position="223"/>
        <end position="242"/>
    </location>
</feature>
<dbReference type="KEGG" id="cpoi:OE229_10220"/>
<protein>
    <submittedName>
        <fullName evidence="2">Uncharacterized protein</fullName>
    </submittedName>
</protein>
<proteinExistence type="predicted"/>
<feature type="transmembrane region" description="Helical" evidence="1">
    <location>
        <begin position="431"/>
        <end position="451"/>
    </location>
</feature>
<sequence length="510" mass="55606">MSLTTESVTGPTVGGRAERILGRANQVLASRTAFVVVLVAFLLMGFLFAVTIHVPASAAPDEVRHIGNILFYAERPWTAGPFVHDAATSTLRLGEVTRFPAYLYYYVMSFPARAALAVGLDQERTVMVLRGIDVLAAGAGLCALRVLFRNAGVPTAIGLLAIVATAFTGRYVWQAATISYDAPSMAAFFLFAAVAVKVARGGGLRTLAWLVVTAMLALMLKYSQAPLVLAGAFFAILFRYRVDGFSWLRHPVRRAVAGFRERPGRSVLLVVIGGVLLALVLERFGVNLLVYRALNPDCAEIHSRAACMNFDIFRRNYNATRSHDLAVAAGTLEPFHPLAFLWTWTTTYFRSLFFFWGPTLPWRPNLGVVAFGATAVLAATVIAATQLRRVLRSAATWWLAVVPVAYTVAVLCFNAATTVNLRQEFAFSGRYLLPVLPMIVAVVLLGLTAWLRRLQGHAATAAWTVVVVVGVALFALYNPISAFFPYASSPAWYSGWAQDVLPHWLTGVRS</sequence>
<evidence type="ECO:0000256" key="1">
    <source>
        <dbReference type="SAM" id="Phobius"/>
    </source>
</evidence>
<gene>
    <name evidence="2" type="ORF">OE229_10220</name>
</gene>
<feature type="transmembrane region" description="Helical" evidence="1">
    <location>
        <begin position="154"/>
        <end position="173"/>
    </location>
</feature>
<feature type="transmembrane region" description="Helical" evidence="1">
    <location>
        <begin position="185"/>
        <end position="203"/>
    </location>
</feature>
<dbReference type="Proteomes" id="UP001062223">
    <property type="component" value="Chromosome"/>
</dbReference>
<feature type="transmembrane region" description="Helical" evidence="1">
    <location>
        <begin position="458"/>
        <end position="477"/>
    </location>
</feature>
<feature type="transmembrane region" description="Helical" evidence="1">
    <location>
        <begin position="366"/>
        <end position="385"/>
    </location>
</feature>
<dbReference type="RefSeq" id="WP_209134671.1">
    <property type="nucleotide sequence ID" value="NZ_CP106879.1"/>
</dbReference>
<dbReference type="AlphaFoldDB" id="A0A9Q9P693"/>
<feature type="transmembrane region" description="Helical" evidence="1">
    <location>
        <begin position="397"/>
        <end position="419"/>
    </location>
</feature>
<evidence type="ECO:0000313" key="2">
    <source>
        <dbReference type="EMBL" id="UYC79527.1"/>
    </source>
</evidence>
<keyword evidence="1" id="KW-0472">Membrane</keyword>
<reference evidence="2" key="1">
    <citation type="submission" date="2022-09" db="EMBL/GenBank/DDBJ databases">
        <title>Taxonomy of Curtobacterium flaccumfaciens.</title>
        <authorList>
            <person name="Osdaghi E."/>
            <person name="Taghavi S.M."/>
            <person name="Hamidizade M."/>
            <person name="Abachi H."/>
            <person name="Fazliarab A."/>
            <person name="Baeyen S."/>
            <person name="Portier P."/>
            <person name="Van Vaerenbergh J."/>
            <person name="Jacques M.-A."/>
        </authorList>
    </citation>
    <scope>NUCLEOTIDE SEQUENCE</scope>
    <source>
        <strain evidence="2">AGQB46</strain>
    </source>
</reference>
<keyword evidence="1" id="KW-0812">Transmembrane</keyword>
<keyword evidence="1" id="KW-1133">Transmembrane helix</keyword>